<dbReference type="SUPFAM" id="SSF53901">
    <property type="entry name" value="Thiolase-like"/>
    <property type="match status" value="1"/>
</dbReference>
<evidence type="ECO:0000259" key="1">
    <source>
        <dbReference type="Pfam" id="PF00108"/>
    </source>
</evidence>
<dbReference type="Proteomes" id="UP000772181">
    <property type="component" value="Unassembled WGS sequence"/>
</dbReference>
<dbReference type="InterPro" id="IPR020616">
    <property type="entry name" value="Thiolase_N"/>
</dbReference>
<dbReference type="PANTHER" id="PTHR42870">
    <property type="entry name" value="ACETYL-COA C-ACETYLTRANSFERASE"/>
    <property type="match status" value="1"/>
</dbReference>
<evidence type="ECO:0000259" key="2">
    <source>
        <dbReference type="Pfam" id="PF22691"/>
    </source>
</evidence>
<dbReference type="GO" id="GO:0003988">
    <property type="term" value="F:acetyl-CoA C-acyltransferase activity"/>
    <property type="evidence" value="ECO:0007669"/>
    <property type="project" value="UniProtKB-ARBA"/>
</dbReference>
<dbReference type="EMBL" id="JACQWF010000097">
    <property type="protein sequence ID" value="MBI4595147.1"/>
    <property type="molecule type" value="Genomic_DNA"/>
</dbReference>
<dbReference type="InterPro" id="IPR055140">
    <property type="entry name" value="Thiolase_C_2"/>
</dbReference>
<evidence type="ECO:0000313" key="3">
    <source>
        <dbReference type="EMBL" id="MBI4595147.1"/>
    </source>
</evidence>
<evidence type="ECO:0000313" key="4">
    <source>
        <dbReference type="Proteomes" id="UP000772181"/>
    </source>
</evidence>
<name>A0A933GJS1_UNCTE</name>
<dbReference type="NCBIfam" id="NF004810">
    <property type="entry name" value="PRK06157.1"/>
    <property type="match status" value="1"/>
</dbReference>
<protein>
    <submittedName>
        <fullName evidence="3">Acetyl-CoA acetyltransferase</fullName>
    </submittedName>
</protein>
<feature type="domain" description="Thiolase C-terminal" evidence="2">
    <location>
        <begin position="252"/>
        <end position="381"/>
    </location>
</feature>
<dbReference type="CDD" id="cd00829">
    <property type="entry name" value="SCP-x_thiolase"/>
    <property type="match status" value="1"/>
</dbReference>
<comment type="caution">
    <text evidence="3">The sequence shown here is derived from an EMBL/GenBank/DDBJ whole genome shotgun (WGS) entry which is preliminary data.</text>
</comment>
<dbReference type="PANTHER" id="PTHR42870:SF1">
    <property type="entry name" value="NON-SPECIFIC LIPID-TRANSFER PROTEIN-LIKE 2"/>
    <property type="match status" value="1"/>
</dbReference>
<proteinExistence type="predicted"/>
<dbReference type="Pfam" id="PF00108">
    <property type="entry name" value="Thiolase_N"/>
    <property type="match status" value="1"/>
</dbReference>
<dbReference type="Gene3D" id="3.40.47.10">
    <property type="match status" value="1"/>
</dbReference>
<sequence length="394" mass="42466">MTTGIRDRVAVIGMGCTKFGERWDKDHLDLMVDAAYEAYEDAGIEPKDIKAAWFGTQGSAMSGQPVPTALKLDYIPVTRVENFCATATDAFRNACFGVASGVYDIVLAIGVEKLKDTGWTGLGSGGAPGTSQIEVSSPPPVQFALAATRYAKHYNMSIDDLKKTLARIAVKNHKNGSMNPRAHFQKEIQLETALKAPFVAWPLGLFDCCGVSDGAACAIITTPEIAKARKKKDYISVKGLGLAVAGRQGQLLDDYDFVHFEENVRAARQAYTEAGIKDPFKEIDHAMVHDCFTITELIIMEDLGFAPRGEAPAYVNAGRFDHDGDLAVNVDGGLKSFGHPIGASGLRMIYEVYLQLLGRAGKRQRKDPHLGLTHNLGGLPGSFTGAVAIFGKPD</sequence>
<dbReference type="InterPro" id="IPR016039">
    <property type="entry name" value="Thiolase-like"/>
</dbReference>
<dbReference type="Pfam" id="PF22691">
    <property type="entry name" value="Thiolase_C_1"/>
    <property type="match status" value="1"/>
</dbReference>
<feature type="domain" description="Thiolase N-terminal" evidence="1">
    <location>
        <begin position="9"/>
        <end position="222"/>
    </location>
</feature>
<dbReference type="InterPro" id="IPR002155">
    <property type="entry name" value="Thiolase"/>
</dbReference>
<dbReference type="PIRSF" id="PIRSF000429">
    <property type="entry name" value="Ac-CoA_Ac_transf"/>
    <property type="match status" value="1"/>
</dbReference>
<dbReference type="AlphaFoldDB" id="A0A933GJS1"/>
<accession>A0A933GJS1</accession>
<organism evidence="3 4">
    <name type="scientific">Tectimicrobiota bacterium</name>
    <dbReference type="NCBI Taxonomy" id="2528274"/>
    <lineage>
        <taxon>Bacteria</taxon>
        <taxon>Pseudomonadati</taxon>
        <taxon>Nitrospinota/Tectimicrobiota group</taxon>
        <taxon>Candidatus Tectimicrobiota</taxon>
    </lineage>
</organism>
<gene>
    <name evidence="3" type="ORF">HY730_02085</name>
</gene>
<reference evidence="3" key="1">
    <citation type="submission" date="2020-07" db="EMBL/GenBank/DDBJ databases">
        <title>Huge and variable diversity of episymbiotic CPR bacteria and DPANN archaea in groundwater ecosystems.</title>
        <authorList>
            <person name="He C.Y."/>
            <person name="Keren R."/>
            <person name="Whittaker M."/>
            <person name="Farag I.F."/>
            <person name="Doudna J."/>
            <person name="Cate J.H.D."/>
            <person name="Banfield J.F."/>
        </authorList>
    </citation>
    <scope>NUCLEOTIDE SEQUENCE</scope>
    <source>
        <strain evidence="3">NC_groundwater_1482_Ag_S-0.65um_47_24</strain>
    </source>
</reference>